<sequence length="48" mass="5150">HAEGTDGEDAHKQCRKLLLGLATSRTSMPSARATPAELQAEVLWDACI</sequence>
<name>A0A3P6TFW8_ONCOC</name>
<organism evidence="1 2">
    <name type="scientific">Onchocerca ochengi</name>
    <name type="common">Filarial nematode worm</name>
    <dbReference type="NCBI Taxonomy" id="42157"/>
    <lineage>
        <taxon>Eukaryota</taxon>
        <taxon>Metazoa</taxon>
        <taxon>Ecdysozoa</taxon>
        <taxon>Nematoda</taxon>
        <taxon>Chromadorea</taxon>
        <taxon>Rhabditida</taxon>
        <taxon>Spirurina</taxon>
        <taxon>Spiruromorpha</taxon>
        <taxon>Filarioidea</taxon>
        <taxon>Onchocercidae</taxon>
        <taxon>Onchocerca</taxon>
    </lineage>
</organism>
<dbReference type="EMBL" id="UYRW01000233">
    <property type="protein sequence ID" value="VDK64768.1"/>
    <property type="molecule type" value="Genomic_DNA"/>
</dbReference>
<gene>
    <name evidence="1" type="ORF">NOO_LOCUS1721</name>
</gene>
<dbReference type="AlphaFoldDB" id="A0A3P6TFW8"/>
<evidence type="ECO:0000313" key="2">
    <source>
        <dbReference type="Proteomes" id="UP000271087"/>
    </source>
</evidence>
<feature type="non-terminal residue" evidence="1">
    <location>
        <position position="1"/>
    </location>
</feature>
<keyword evidence="2" id="KW-1185">Reference proteome</keyword>
<evidence type="ECO:0000313" key="1">
    <source>
        <dbReference type="EMBL" id="VDK64768.1"/>
    </source>
</evidence>
<protein>
    <submittedName>
        <fullName evidence="1">Uncharacterized protein</fullName>
    </submittedName>
</protein>
<proteinExistence type="predicted"/>
<reference evidence="1 2" key="1">
    <citation type="submission" date="2018-08" db="EMBL/GenBank/DDBJ databases">
        <authorList>
            <person name="Laetsch R D."/>
            <person name="Stevens L."/>
            <person name="Kumar S."/>
            <person name="Blaxter L. M."/>
        </authorList>
    </citation>
    <scope>NUCLEOTIDE SEQUENCE [LARGE SCALE GENOMIC DNA]</scope>
</reference>
<accession>A0A3P6TFW8</accession>
<dbReference type="Proteomes" id="UP000271087">
    <property type="component" value="Unassembled WGS sequence"/>
</dbReference>